<evidence type="ECO:0000256" key="2">
    <source>
        <dbReference type="ARBA" id="ARBA00007581"/>
    </source>
</evidence>
<feature type="domain" description="Extradiol ring-cleavage dioxygenase class III enzyme subunit B" evidence="6">
    <location>
        <begin position="6"/>
        <end position="242"/>
    </location>
</feature>
<accession>A0A7H1N4R9</accession>
<name>A0A7H1N4R9_9PROT</name>
<keyword evidence="5" id="KW-0560">Oxidoreductase</keyword>
<dbReference type="EMBL" id="CP053923">
    <property type="protein sequence ID" value="QNT70705.1"/>
    <property type="molecule type" value="Genomic_DNA"/>
</dbReference>
<dbReference type="SUPFAM" id="SSF53213">
    <property type="entry name" value="LigB-like"/>
    <property type="match status" value="1"/>
</dbReference>
<keyword evidence="7" id="KW-0223">Dioxygenase</keyword>
<sequence>MPSLPALFVSHGSPMLALEDGPAHRFLRGYAARLPRPQAILVASAHWLSTVPMLSTAAEPATIHDFRGFSPALYAMRYPAPGAPALATAAQRLLAAAGIAATMVPDRGLDHGAWVPLSLLYPAADIPVTQLALQPDAGPAHHLRLGRALRPLREAGVLIIGSGSLTHNLSAAFANPGDAPAAAWVDAFAAWVAERLAAGAIDDLLAYRRRAPFAADNHPTEEHLLPLFVALGAGSDGGAIERLHASTTHAALAMDAYAFE</sequence>
<dbReference type="KEGG" id="dvn:HQ394_16980"/>
<dbReference type="InterPro" id="IPR004183">
    <property type="entry name" value="Xdiol_dOase_suB"/>
</dbReference>
<organism evidence="7 8">
    <name type="scientific">Defluviicoccus vanus</name>
    <dbReference type="NCBI Taxonomy" id="111831"/>
    <lineage>
        <taxon>Bacteria</taxon>
        <taxon>Pseudomonadati</taxon>
        <taxon>Pseudomonadota</taxon>
        <taxon>Alphaproteobacteria</taxon>
        <taxon>Rhodospirillales</taxon>
        <taxon>Rhodospirillaceae</taxon>
        <taxon>Defluviicoccus</taxon>
    </lineage>
</organism>
<dbReference type="Gene3D" id="3.40.830.10">
    <property type="entry name" value="LigB-like"/>
    <property type="match status" value="1"/>
</dbReference>
<dbReference type="PANTHER" id="PTHR30096">
    <property type="entry name" value="4,5-DOPA DIOXYGENASE EXTRADIOL-LIKE PROTEIN"/>
    <property type="match status" value="1"/>
</dbReference>
<dbReference type="GO" id="GO:0008198">
    <property type="term" value="F:ferrous iron binding"/>
    <property type="evidence" value="ECO:0007669"/>
    <property type="project" value="InterPro"/>
</dbReference>
<protein>
    <submittedName>
        <fullName evidence="7">Dioxygenase</fullName>
    </submittedName>
</protein>
<evidence type="ECO:0000313" key="7">
    <source>
        <dbReference type="EMBL" id="QNT70705.1"/>
    </source>
</evidence>
<evidence type="ECO:0000256" key="5">
    <source>
        <dbReference type="ARBA" id="ARBA00023002"/>
    </source>
</evidence>
<dbReference type="Pfam" id="PF02900">
    <property type="entry name" value="LigB"/>
    <property type="match status" value="1"/>
</dbReference>
<reference evidence="7 8" key="1">
    <citation type="submission" date="2020-05" db="EMBL/GenBank/DDBJ databases">
        <title>Complete closed genome sequence of Defluviicoccus vanus.</title>
        <authorList>
            <person name="Bessarab I."/>
            <person name="Arumugam K."/>
            <person name="Maszenan A.M."/>
            <person name="Seviour R.J."/>
            <person name="Williams R.B."/>
        </authorList>
    </citation>
    <scope>NUCLEOTIDE SEQUENCE [LARGE SCALE GENOMIC DNA]</scope>
    <source>
        <strain evidence="7 8">Ben 114</strain>
    </source>
</reference>
<comment type="similarity">
    <text evidence="2">Belongs to the DODA-type extradiol aromatic ring-opening dioxygenase family.</text>
</comment>
<keyword evidence="3" id="KW-0479">Metal-binding</keyword>
<keyword evidence="8" id="KW-1185">Reference proteome</keyword>
<proteinExistence type="inferred from homology"/>
<dbReference type="PIRSF" id="PIRSF006157">
    <property type="entry name" value="Doxgns_DODA"/>
    <property type="match status" value="1"/>
</dbReference>
<dbReference type="CDD" id="cd07363">
    <property type="entry name" value="45_DOPA_Dioxygenase"/>
    <property type="match status" value="1"/>
</dbReference>
<evidence type="ECO:0000259" key="6">
    <source>
        <dbReference type="Pfam" id="PF02900"/>
    </source>
</evidence>
<comment type="cofactor">
    <cofactor evidence="1">
        <name>Zn(2+)</name>
        <dbReference type="ChEBI" id="CHEBI:29105"/>
    </cofactor>
</comment>
<dbReference type="GO" id="GO:0008270">
    <property type="term" value="F:zinc ion binding"/>
    <property type="evidence" value="ECO:0007669"/>
    <property type="project" value="InterPro"/>
</dbReference>
<evidence type="ECO:0000313" key="8">
    <source>
        <dbReference type="Proteomes" id="UP000516369"/>
    </source>
</evidence>
<dbReference type="Proteomes" id="UP000516369">
    <property type="component" value="Chromosome"/>
</dbReference>
<gene>
    <name evidence="7" type="ORF">HQ394_16980</name>
</gene>
<evidence type="ECO:0000256" key="1">
    <source>
        <dbReference type="ARBA" id="ARBA00001947"/>
    </source>
</evidence>
<dbReference type="AlphaFoldDB" id="A0A7H1N4R9"/>
<evidence type="ECO:0000256" key="3">
    <source>
        <dbReference type="ARBA" id="ARBA00022723"/>
    </source>
</evidence>
<evidence type="ECO:0000256" key="4">
    <source>
        <dbReference type="ARBA" id="ARBA00022833"/>
    </source>
</evidence>
<dbReference type="InterPro" id="IPR014436">
    <property type="entry name" value="Extradiol_dOase_DODA"/>
</dbReference>
<keyword evidence="4" id="KW-0862">Zinc</keyword>
<dbReference type="GO" id="GO:0016702">
    <property type="term" value="F:oxidoreductase activity, acting on single donors with incorporation of molecular oxygen, incorporation of two atoms of oxygen"/>
    <property type="evidence" value="ECO:0007669"/>
    <property type="project" value="UniProtKB-ARBA"/>
</dbReference>
<dbReference type="RefSeq" id="WP_190261178.1">
    <property type="nucleotide sequence ID" value="NZ_CP053923.1"/>
</dbReference>
<dbReference type="PANTHER" id="PTHR30096:SF0">
    <property type="entry name" value="4,5-DOPA DIOXYGENASE EXTRADIOL-LIKE PROTEIN"/>
    <property type="match status" value="1"/>
</dbReference>